<dbReference type="GO" id="GO:0006782">
    <property type="term" value="P:protoporphyrinogen IX biosynthetic process"/>
    <property type="evidence" value="ECO:0007669"/>
    <property type="project" value="UniProtKB-UniRule"/>
</dbReference>
<dbReference type="InterPro" id="IPR022417">
    <property type="entry name" value="Porphobilin_deaminase_N"/>
</dbReference>
<organism evidence="11 12">
    <name type="scientific">Nitrosopumilus piranensis</name>
    <dbReference type="NCBI Taxonomy" id="1582439"/>
    <lineage>
        <taxon>Archaea</taxon>
        <taxon>Nitrososphaerota</taxon>
        <taxon>Nitrososphaeria</taxon>
        <taxon>Nitrosopumilales</taxon>
        <taxon>Nitrosopumilaceae</taxon>
        <taxon>Nitrosopumilus</taxon>
    </lineage>
</organism>
<keyword evidence="5 7" id="KW-0627">Porphyrin biosynthesis</keyword>
<dbReference type="InterPro" id="IPR022418">
    <property type="entry name" value="Porphobilinogen_deaminase_C"/>
</dbReference>
<dbReference type="GeneID" id="41600889"/>
<dbReference type="AlphaFoldDB" id="A0A0C5C0Z7"/>
<dbReference type="GO" id="GO:0005737">
    <property type="term" value="C:cytoplasm"/>
    <property type="evidence" value="ECO:0007669"/>
    <property type="project" value="UniProtKB-UniRule"/>
</dbReference>
<dbReference type="PRINTS" id="PR00151">
    <property type="entry name" value="PORPHBDMNASE"/>
</dbReference>
<reference evidence="11 12" key="2">
    <citation type="journal article" date="2016" name="ISME J.">
        <title>Physiological and genomic characterization of two novel marine thaumarchaeal strains indicates niche differentiation.</title>
        <authorList>
            <person name="Bayer B."/>
            <person name="Vojvoda J."/>
            <person name="Offre P."/>
            <person name="Alves R.J."/>
            <person name="Elisabeth N.H."/>
            <person name="Garcia J.A."/>
            <person name="Volland J.M."/>
            <person name="Srivastava A."/>
            <person name="Schleper C."/>
            <person name="Herndl G.J."/>
        </authorList>
    </citation>
    <scope>NUCLEOTIDE SEQUENCE [LARGE SCALE GENOMIC DNA]</scope>
    <source>
        <strain evidence="11 12">D3C</strain>
    </source>
</reference>
<comment type="similarity">
    <text evidence="3 7">Belongs to the HMBS family.</text>
</comment>
<dbReference type="CDD" id="cd13644">
    <property type="entry name" value="PBP2_HemC_archaea"/>
    <property type="match status" value="1"/>
</dbReference>
<dbReference type="Pfam" id="PF03900">
    <property type="entry name" value="Porphobil_deamC"/>
    <property type="match status" value="1"/>
</dbReference>
<dbReference type="PATRIC" id="fig|1582439.9.peg.1846"/>
<evidence type="ECO:0000256" key="3">
    <source>
        <dbReference type="ARBA" id="ARBA00005638"/>
    </source>
</evidence>
<dbReference type="HAMAP" id="MF_00260">
    <property type="entry name" value="Porphobil_deam"/>
    <property type="match status" value="1"/>
</dbReference>
<protein>
    <recommendedName>
        <fullName evidence="7">Probable porphobilinogen deaminase</fullName>
        <shortName evidence="7">PBG</shortName>
        <ecNumber evidence="7">2.5.1.61</ecNumber>
    </recommendedName>
    <alternativeName>
        <fullName evidence="7">Hydroxymethylbilane synthase</fullName>
        <shortName evidence="7">HMBS</shortName>
    </alternativeName>
    <alternativeName>
        <fullName evidence="7">Pre-uroporphyrinogen synthase</fullName>
    </alternativeName>
</protein>
<dbReference type="Gene3D" id="3.30.160.40">
    <property type="entry name" value="Porphobilinogen deaminase, C-terminal domain"/>
    <property type="match status" value="1"/>
</dbReference>
<dbReference type="EMBL" id="CP010868">
    <property type="protein sequence ID" value="AJM93000.1"/>
    <property type="molecule type" value="Genomic_DNA"/>
</dbReference>
<keyword evidence="4 7" id="KW-0808">Transferase</keyword>
<dbReference type="GO" id="GO:0004418">
    <property type="term" value="F:hydroxymethylbilane synthase activity"/>
    <property type="evidence" value="ECO:0007669"/>
    <property type="project" value="UniProtKB-UniRule"/>
</dbReference>
<dbReference type="EC" id="2.5.1.61" evidence="7"/>
<dbReference type="HOGENOM" id="CLU_019704_1_0_2"/>
<dbReference type="NCBIfam" id="TIGR00212">
    <property type="entry name" value="hemC"/>
    <property type="match status" value="1"/>
</dbReference>
<feature type="domain" description="Porphobilinogen deaminase N-terminal" evidence="9">
    <location>
        <begin position="4"/>
        <end position="208"/>
    </location>
</feature>
<evidence type="ECO:0000256" key="1">
    <source>
        <dbReference type="ARBA" id="ARBA00002869"/>
    </source>
</evidence>
<dbReference type="InterPro" id="IPR036803">
    <property type="entry name" value="Porphobilinogen_deaminase_C_sf"/>
</dbReference>
<dbReference type="InterPro" id="IPR000860">
    <property type="entry name" value="HemC"/>
</dbReference>
<evidence type="ECO:0000313" key="12">
    <source>
        <dbReference type="Proteomes" id="UP000032027"/>
    </source>
</evidence>
<evidence type="ECO:0000256" key="2">
    <source>
        <dbReference type="ARBA" id="ARBA00004735"/>
    </source>
</evidence>
<feature type="domain" description="Porphobilinogen deaminase C-terminal" evidence="10">
    <location>
        <begin position="221"/>
        <end position="290"/>
    </location>
</feature>
<evidence type="ECO:0000313" key="11">
    <source>
        <dbReference type="EMBL" id="AJM93000.1"/>
    </source>
</evidence>
<evidence type="ECO:0000256" key="6">
    <source>
        <dbReference type="ARBA" id="ARBA00048169"/>
    </source>
</evidence>
<comment type="cofactor">
    <cofactor evidence="7">
        <name>dipyrromethane</name>
        <dbReference type="ChEBI" id="CHEBI:60342"/>
    </cofactor>
    <text evidence="7">Binds 1 dipyrromethane group covalently.</text>
</comment>
<evidence type="ECO:0000259" key="9">
    <source>
        <dbReference type="Pfam" id="PF01379"/>
    </source>
</evidence>
<evidence type="ECO:0000256" key="7">
    <source>
        <dbReference type="HAMAP-Rule" id="MF_00260"/>
    </source>
</evidence>
<feature type="modified residue" description="S-(dipyrrolylmethanemethyl)cysteine" evidence="7">
    <location>
        <position position="237"/>
    </location>
</feature>
<evidence type="ECO:0000256" key="8">
    <source>
        <dbReference type="SAM" id="MobiDB-lite"/>
    </source>
</evidence>
<gene>
    <name evidence="7 11" type="primary">hemC</name>
    <name evidence="11" type="ORF">NPIRD3C_1790</name>
</gene>
<evidence type="ECO:0000256" key="5">
    <source>
        <dbReference type="ARBA" id="ARBA00023244"/>
    </source>
</evidence>
<comment type="pathway">
    <text evidence="2">Porphyrin-containing compound metabolism; protoporphyrin-IX biosynthesis; coproporphyrinogen-III from 5-aminolevulinate: step 2/4.</text>
</comment>
<accession>A0A0C5C0Z7</accession>
<reference evidence="11 12" key="3">
    <citation type="journal article" date="2019" name="Int. J. Syst. Evol. Microbiol.">
        <title>Nitrosopumilus adriaticus sp. nov. and Nitrosopumilus piranensis sp. nov., two ammonia-oxidizing archaea from the Adriatic Sea and members of the class Nitrososphaeria.</title>
        <authorList>
            <person name="Bayer B."/>
            <person name="Vojvoda J."/>
            <person name="Reinthaler T."/>
            <person name="Reyes C."/>
            <person name="Pinto M."/>
            <person name="Herndl G.J."/>
        </authorList>
    </citation>
    <scope>NUCLEOTIDE SEQUENCE [LARGE SCALE GENOMIC DNA]</scope>
    <source>
        <strain evidence="11 12">D3C</strain>
    </source>
</reference>
<dbReference type="RefSeq" id="WP_148703743.1">
    <property type="nucleotide sequence ID" value="NZ_CP010868.1"/>
</dbReference>
<dbReference type="PANTHER" id="PTHR11557">
    <property type="entry name" value="PORPHOBILINOGEN DEAMINASE"/>
    <property type="match status" value="1"/>
</dbReference>
<dbReference type="PIRSF" id="PIRSF001438">
    <property type="entry name" value="4pyrrol_synth_OHMeBilane_synth"/>
    <property type="match status" value="1"/>
</dbReference>
<dbReference type="FunFam" id="3.40.190.10:FF:000086">
    <property type="entry name" value="Probable porphobilinogen deaminase"/>
    <property type="match status" value="1"/>
</dbReference>
<evidence type="ECO:0000259" key="10">
    <source>
        <dbReference type="Pfam" id="PF03900"/>
    </source>
</evidence>
<dbReference type="STRING" id="1582439.NPIRD3C_1790"/>
<dbReference type="OrthoDB" id="8042at2157"/>
<feature type="region of interest" description="Disordered" evidence="8">
    <location>
        <begin position="268"/>
        <end position="287"/>
    </location>
</feature>
<reference evidence="12" key="1">
    <citation type="submission" date="2015-02" db="EMBL/GenBank/DDBJ databases">
        <title>Characterization of two novel Thaumarchaeota isolated from the Northern Adriatic Sea.</title>
        <authorList>
            <person name="Bayer B."/>
            <person name="Vojvoda J."/>
            <person name="Offre P."/>
            <person name="Srivastava A."/>
            <person name="Elisabeth N."/>
            <person name="Garcia J.A.L."/>
            <person name="Schleper C."/>
            <person name="Herndl G.J."/>
        </authorList>
    </citation>
    <scope>NUCLEOTIDE SEQUENCE [LARGE SCALE GENOMIC DNA]</scope>
    <source>
        <strain evidence="12">D3C</strain>
    </source>
</reference>
<evidence type="ECO:0000256" key="4">
    <source>
        <dbReference type="ARBA" id="ARBA00022679"/>
    </source>
</evidence>
<dbReference type="Pfam" id="PF01379">
    <property type="entry name" value="Porphobil_deam"/>
    <property type="match status" value="1"/>
</dbReference>
<dbReference type="SUPFAM" id="SSF54782">
    <property type="entry name" value="Porphobilinogen deaminase (hydroxymethylbilane synthase), C-terminal domain"/>
    <property type="match status" value="1"/>
</dbReference>
<keyword evidence="12" id="KW-1185">Reference proteome</keyword>
<dbReference type="Gene3D" id="3.40.190.10">
    <property type="entry name" value="Periplasmic binding protein-like II"/>
    <property type="match status" value="2"/>
</dbReference>
<comment type="miscellaneous">
    <text evidence="7">The porphobilinogen subunits are added to the dipyrromethane group.</text>
</comment>
<sequence length="311" mass="34068">MKYVVGARGSQLSIAQTNWVIDELKKANPDAEYEIKTITTKGDTDNRPLFTIDQKGIFEKEIDKAVALKEIDFAVHSLKDVPSELDENLILACIPKREAVNDVFISPDGSSLDSIKPGAVIGTSSLRRAVQVSRKRPDVTVKPIRGNIETRIKKISGDNYDAIVLAKAGITRLGLDVKHTELSTDDFSPSPGQGAIAIVARADDSQTIEMLKRIEDADSRLEIEAERTLSDFVDSGCRFPVGAYAKSNDSDITLTVTAFSVDGKQSLHVSKTGDKNNPKSLGKSAGEELRKKGVNDLALNWREKVEEWNKT</sequence>
<dbReference type="FunFam" id="3.40.190.10:FF:000005">
    <property type="entry name" value="Porphobilinogen deaminase"/>
    <property type="match status" value="1"/>
</dbReference>
<comment type="function">
    <text evidence="1 7">Tetrapolymerization of the monopyrrole PBG into the hydroxymethylbilane pre-uroporphyrinogen in several discrete steps.</text>
</comment>
<name>A0A0C5C0Z7_9ARCH</name>
<dbReference type="Proteomes" id="UP000032027">
    <property type="component" value="Chromosome"/>
</dbReference>
<dbReference type="PANTHER" id="PTHR11557:SF0">
    <property type="entry name" value="PORPHOBILINOGEN DEAMINASE"/>
    <property type="match status" value="1"/>
</dbReference>
<dbReference type="KEGG" id="nid:NPIRD3C_1790"/>
<comment type="catalytic activity">
    <reaction evidence="6 7">
        <text>4 porphobilinogen + H2O = hydroxymethylbilane + 4 NH4(+)</text>
        <dbReference type="Rhea" id="RHEA:13185"/>
        <dbReference type="ChEBI" id="CHEBI:15377"/>
        <dbReference type="ChEBI" id="CHEBI:28938"/>
        <dbReference type="ChEBI" id="CHEBI:57845"/>
        <dbReference type="ChEBI" id="CHEBI:58126"/>
        <dbReference type="EC" id="2.5.1.61"/>
    </reaction>
</comment>
<dbReference type="SUPFAM" id="SSF53850">
    <property type="entry name" value="Periplasmic binding protein-like II"/>
    <property type="match status" value="1"/>
</dbReference>
<proteinExistence type="inferred from homology"/>